<organism evidence="1 2">
    <name type="scientific">Dibothriocephalus latus</name>
    <name type="common">Fish tapeworm</name>
    <name type="synonym">Diphyllobothrium latum</name>
    <dbReference type="NCBI Taxonomy" id="60516"/>
    <lineage>
        <taxon>Eukaryota</taxon>
        <taxon>Metazoa</taxon>
        <taxon>Spiralia</taxon>
        <taxon>Lophotrochozoa</taxon>
        <taxon>Platyhelminthes</taxon>
        <taxon>Cestoda</taxon>
        <taxon>Eucestoda</taxon>
        <taxon>Diphyllobothriidea</taxon>
        <taxon>Diphyllobothriidae</taxon>
        <taxon>Dibothriocephalus</taxon>
    </lineage>
</organism>
<keyword evidence="2" id="KW-1185">Reference proteome</keyword>
<evidence type="ECO:0000313" key="2">
    <source>
        <dbReference type="Proteomes" id="UP000281553"/>
    </source>
</evidence>
<dbReference type="AlphaFoldDB" id="A0A3P6R1H9"/>
<dbReference type="OrthoDB" id="423807at2759"/>
<protein>
    <submittedName>
        <fullName evidence="1">Uncharacterized protein</fullName>
    </submittedName>
</protein>
<dbReference type="EMBL" id="UYRU01003575">
    <property type="protein sequence ID" value="VDK36078.1"/>
    <property type="molecule type" value="Genomic_DNA"/>
</dbReference>
<sequence length="119" mass="13784">MVVTFLALTPSKLTIRERIYVVFAWMPKGTVQALISGLVFNELCKNTNAHLIDWGVTHNGIFDFTYVLSQLVRFVKVQNRTTCRYLKAFVVVDVLLFENVSFNCLFVQIENYKVFRSPK</sequence>
<name>A0A3P6R1H9_DIBLA</name>
<evidence type="ECO:0000313" key="1">
    <source>
        <dbReference type="EMBL" id="VDK36078.1"/>
    </source>
</evidence>
<reference evidence="1 2" key="1">
    <citation type="submission" date="2018-11" db="EMBL/GenBank/DDBJ databases">
        <authorList>
            <consortium name="Pathogen Informatics"/>
        </authorList>
    </citation>
    <scope>NUCLEOTIDE SEQUENCE [LARGE SCALE GENOMIC DNA]</scope>
</reference>
<gene>
    <name evidence="1" type="ORF">DILT_LOCUS740</name>
</gene>
<accession>A0A3P6R1H9</accession>
<proteinExistence type="predicted"/>
<dbReference type="Proteomes" id="UP000281553">
    <property type="component" value="Unassembled WGS sequence"/>
</dbReference>